<dbReference type="InterPro" id="IPR013320">
    <property type="entry name" value="ConA-like_dom_sf"/>
</dbReference>
<feature type="compositionally biased region" description="Polar residues" evidence="1">
    <location>
        <begin position="245"/>
        <end position="264"/>
    </location>
</feature>
<dbReference type="GO" id="GO:0016192">
    <property type="term" value="P:vesicle-mediated transport"/>
    <property type="evidence" value="ECO:0007669"/>
    <property type="project" value="InterPro"/>
</dbReference>
<feature type="compositionally biased region" description="Basic and acidic residues" evidence="1">
    <location>
        <begin position="339"/>
        <end position="348"/>
    </location>
</feature>
<dbReference type="HOGENOM" id="CLU_226240_0_0_1"/>
<feature type="compositionally biased region" description="Polar residues" evidence="1">
    <location>
        <begin position="2498"/>
        <end position="2507"/>
    </location>
</feature>
<dbReference type="Proteomes" id="UP000000759">
    <property type="component" value="Chromosome 8"/>
</dbReference>
<feature type="compositionally biased region" description="Polar residues" evidence="1">
    <location>
        <begin position="128"/>
        <end position="149"/>
    </location>
</feature>
<feature type="compositionally biased region" description="Basic and acidic residues" evidence="1">
    <location>
        <begin position="15"/>
        <end position="24"/>
    </location>
</feature>
<dbReference type="STRING" id="556484.B7FZ20"/>
<gene>
    <name evidence="2" type="ORF">PHATRDRAFT_45889</name>
</gene>
<dbReference type="RefSeq" id="XP_002180265.1">
    <property type="nucleotide sequence ID" value="XM_002180229.1"/>
</dbReference>
<organism evidence="2 3">
    <name type="scientific">Phaeodactylum tricornutum (strain CCAP 1055/1)</name>
    <dbReference type="NCBI Taxonomy" id="556484"/>
    <lineage>
        <taxon>Eukaryota</taxon>
        <taxon>Sar</taxon>
        <taxon>Stramenopiles</taxon>
        <taxon>Ochrophyta</taxon>
        <taxon>Bacillariophyta</taxon>
        <taxon>Bacillariophyceae</taxon>
        <taxon>Bacillariophycidae</taxon>
        <taxon>Naviculales</taxon>
        <taxon>Phaeodactylaceae</taxon>
        <taxon>Phaeodactylum</taxon>
    </lineage>
</organism>
<feature type="compositionally biased region" description="Basic and acidic residues" evidence="1">
    <location>
        <begin position="554"/>
        <end position="573"/>
    </location>
</feature>
<sequence length="2966" mass="322283">MNSDLQAIMARRRRLAEAKQEVDVAKAGSTAGRAKQPQSGFLTSPKGSIPTSNTDAKKASPDLQAIMAHRRRLTEANEDDGDEVAPGAPGVSPSYRRGTMGDTSVSPIYKKRSMGTTSVSPIYKKSTMGDTSVSPSYKKSTMGDTSVSPSYRRDAMEGSLTDLYAELATSKSNLSQGSHSQMNSSLELHQSKSGEDLSSIMERRRRIAEGDGGGPSPPAPSPPKKSPRVNYALSPTLAPGEKPSAVSSPLNESLKSFGVSSDLQSILARRRRLNESGEQGQSLGTAERVRSPKDRKSVVPSPPLVADTLEDEAETGVALQSAQSGRSQLSAASTHSRQSNRDVARPDPTELASSSSHSHQQTSSSRHSPSDIPGSASVGEISVASSQNRKSESSDESKASSQDKAVEPAALAIPVPVIELARKEDDFSKKSAEESAPKSSPTTTNKNDFVSSSSDDDESLEDTLSSEDTEEREQSSVAQRDLQKNAPTYTEESMTLSESLDERVARLVKAAESPPQTKGPSKASTARRRQHNDSKTSGHSQSKKASPRLRPSRRSHDSEERSVQSKDSQETQRQRRASRRSNIGSSDEEHMSLRSLAKANRRGSTGTKDSDEHSRSAESAGSSNRLRSRRSSTVGRTLRQSSSAENLESDETIPSSRSRSPPSRQPHEQGHSASELQSLDVAGEQKPSNFANKPENSEHAADDKTEDEAINSGWGDFPIFAPKDGLEKPITGTEKNNSLSSSQNVSSHLDVTDRFVVSPNVDRSSSAEADGHFEPVLTSVADGFDDATFGNGTFDRPTATNGQTSVSARVFDSGFSPDAFEATNVFGSHVFNEGFAGPETFEQPHFGLKESIMPQWDSSPWERAPLRRCGKLILDQQDFFSTDFACAPTSNLSNGNVIFACSGKDGFFLKEIDPSRNSVPVCSTPVLTIDLQRKVSSKYNVSIYKVHALTSLTSGLHESHSQSRVRVASVLEVNVLESPQLMKIVAVWQWGYGTAQPIVLQYTITPPSGADYTFDAATLQIADNLVFIAGSSPKGPCVFITKPAARDSWSANFLGGSGFVSALAVTTTSERAHPFVAVGLTDRSLSVWTYAEAMKPASKDSESSKRWLFPLCRLEAGSVLSSRESKNFVSEEPSDADSKEVGYCTHFAWMPTVPMVSYTLMLAASFQNALAIYHVELPATMDPSTNSVRPLSPPTHISVLSQAPLLGPMVAERWRGRHERSSAIWLNRGPHVDPCLALLCHTGSTNGSAVRLAIGCLIFSQYDGVPVPEDKMVPFRLLAGVTITNANKSYPLGIVPLPRHPCVICHSRNKLSRFVPTLAFDNAIQHRMAWMAQPPASIPPGLSSVGDRLLTDTDNDAQGVLHIFSTLQFERRASTDSSVVWGQPVRRYWLCRTIAGDNRTIGKGDLKNEKLEKDFGRSDRVNGGSASRAVAALADVSIADLVPFRIVRCRGKEICAVLFQHGFRSQSTELELGSNDAVAVALVDFSTPKTILQVVEGRDICFCFDGQTDFPQGLLLSKDGSMLTSFSWQSMASKFETGRSYRPILGVEVGDQYIECRRVFAFSGASKLVLVMSGISHQNGTTHILAGDLRSDAEVSITKWSSLLPNMEIGRSFKVDRQEEVLSIIGLEHDDSGYRNFAVATSERVFVLSAGLDLCAETTIELSFPSLVPMGSFAVCFISQDKVKYLCCLDADLSLGVVASLPTEQYGDRSPLLLALRQDRIILNDIHTGVRLVEYGQSPDGFLLPACRTHPALILEPMVANAVCVGGKQHRSTEILRTVIEKFGRKVASITHGDDEGIGHFGAGLQSKVFEILRFYGLDQAASWLLTGTVQFTRTANSKILPTWLPIGLKRSGAINSDAFLHLVSSGDQYLLEYLKSPNQNLPATIPRSTDASSYFSHDFAMDSLGHGIPSEAVKSFDFAGSSQADNLILQIALILQKDRSQDITEILRKLSGYDEPMFSRSSEYCHVPGSLAALAVSLKSSKSNTNRQVMSSDHVERWMRPLAPSLQRGATFGRTRQKLIGESDFINACSNSDEGSDNFWSIPCNEAKHVWNEGPRKAKDKLLMLDSTEEWLGRRRPAILGKEGVSAARDRGEGALAGILNNEEDSFGVMSDNESIGDDWVDGVGEGRSDEANLSAYFRMSEGDDEDSQWQTEGLLDISPYQIKATVIGDAGAYRLQTSTSGVDEGEPGKVRSLHDLVFERSGEGVPSGLAVPAGRGSSVDVGVLHRPDRQSRQKCSIEFWYYLPKKSAIVTDIILTRRTMGSTADDLSKVSISSEKESVLWDLVLLQSGEVQFRSCGGATLLSSKNNNIGAAKVVTNNQDEEQRKDIVAYEHWNHICVVMNSRDLDLTECFVSLYMKGTEVASNSLSMLLPGYEKGDLADQSTLDDLLHKSQLIFGVNSTPGFRITEIRIWACSRSADDTQAMMYEYLNAAETKKKFKVKIKNKKGGALGKGGLASPLMDTGKGAAKSGTAFMLKGAPPLDSSGKMQLETAADASNRFSLAPPSTKQDERERKLFEVSNPSSTFKNSSDAFSISATENDKSHPLSYVGVDKSRQLTPSVEEVQQNETHPPVTSTLWDTALPLSQQVRSSAAAALIRGPPATRHFGGNRGGLPDFSGMERFGVGGVAICGSEKTIVWRDNEDPPALTYPIGASGAIVSDQMDDEGSEFLCCFLAKEKRMVVFELQSRTVVVELQMTTKLNFWRFLPPEADENTLCFMLITPVGGFHWMPLEESPRPHQVWKRGPELQGKKVVSYEEGGSNGLDDSHILSRVGLVLVTKPTGDGTLEAWIVPISGDSQASQFSEDVMGACFCQPPHFDEGPFLPLLVTVHLSHERIVVNLLTTRELSKGSIELGEAEVTQEIDDTGFEDVDYRPPSLAMGDMPEALCCSLANIVVVIVRRKGLVVAYELEDGELSLIASENVGHFVIDAVMRYSAEVGGAEIVMLLSDNEFPKDGRMVSFCFRSAV</sequence>
<feature type="compositionally biased region" description="Basic and acidic residues" evidence="1">
    <location>
        <begin position="389"/>
        <end position="398"/>
    </location>
</feature>
<feature type="compositionally biased region" description="Polar residues" evidence="1">
    <location>
        <begin position="318"/>
        <end position="337"/>
    </location>
</feature>
<feature type="compositionally biased region" description="Polar residues" evidence="1">
    <location>
        <begin position="633"/>
        <end position="646"/>
    </location>
</feature>
<dbReference type="GO" id="GO:0006886">
    <property type="term" value="P:intracellular protein transport"/>
    <property type="evidence" value="ECO:0007669"/>
    <property type="project" value="InterPro"/>
</dbReference>
<dbReference type="GeneID" id="7201122"/>
<feature type="compositionally biased region" description="Pro residues" evidence="1">
    <location>
        <begin position="215"/>
        <end position="224"/>
    </location>
</feature>
<feature type="region of interest" description="Disordered" evidence="1">
    <location>
        <begin position="15"/>
        <end position="154"/>
    </location>
</feature>
<dbReference type="GO" id="GO:0030132">
    <property type="term" value="C:clathrin coat of coated pit"/>
    <property type="evidence" value="ECO:0007669"/>
    <property type="project" value="InterPro"/>
</dbReference>
<dbReference type="PaxDb" id="2850-Phatr45889"/>
<feature type="region of interest" description="Disordered" evidence="1">
    <location>
        <begin position="2496"/>
        <end position="2530"/>
    </location>
</feature>
<name>B7FZ20_PHATC</name>
<evidence type="ECO:0000256" key="1">
    <source>
        <dbReference type="SAM" id="MobiDB-lite"/>
    </source>
</evidence>
<reference evidence="3" key="2">
    <citation type="submission" date="2008-08" db="EMBL/GenBank/DDBJ databases">
        <authorList>
            <consortium name="Diatom Consortium"/>
            <person name="Grigoriev I."/>
            <person name="Grimwood J."/>
            <person name="Kuo A."/>
            <person name="Otillar R.P."/>
            <person name="Salamov A."/>
            <person name="Detter J.C."/>
            <person name="Lindquist E."/>
            <person name="Shapiro H."/>
            <person name="Lucas S."/>
            <person name="Glavina del Rio T."/>
            <person name="Pitluck S."/>
            <person name="Rokhsar D."/>
            <person name="Bowler C."/>
        </authorList>
    </citation>
    <scope>GENOME REANNOTATION</scope>
    <source>
        <strain evidence="3">CCAP 1055/1</strain>
    </source>
</reference>
<dbReference type="Gene3D" id="2.130.10.110">
    <property type="entry name" value="Clathrin heavy-chain terminal domain"/>
    <property type="match status" value="1"/>
</dbReference>
<feature type="compositionally biased region" description="Acidic residues" evidence="1">
    <location>
        <begin position="454"/>
        <end position="471"/>
    </location>
</feature>
<dbReference type="InterPro" id="IPR016025">
    <property type="entry name" value="Clathrin_H-chain_N"/>
</dbReference>
<accession>B7FZ20</accession>
<feature type="compositionally biased region" description="Basic and acidic residues" evidence="1">
    <location>
        <begin position="2508"/>
        <end position="2517"/>
    </location>
</feature>
<feature type="compositionally biased region" description="Low complexity" evidence="1">
    <location>
        <begin position="353"/>
        <end position="367"/>
    </location>
</feature>
<proteinExistence type="predicted"/>
<feature type="compositionally biased region" description="Polar residues" evidence="1">
    <location>
        <begin position="172"/>
        <end position="188"/>
    </location>
</feature>
<feature type="compositionally biased region" description="Polar residues" evidence="1">
    <location>
        <begin position="2520"/>
        <end position="2530"/>
    </location>
</feature>
<evidence type="ECO:0000313" key="2">
    <source>
        <dbReference type="EMBL" id="EEC48456.1"/>
    </source>
</evidence>
<feature type="compositionally biased region" description="Basic residues" evidence="1">
    <location>
        <begin position="541"/>
        <end position="553"/>
    </location>
</feature>
<protein>
    <submittedName>
        <fullName evidence="2">Uncharacterized protein</fullName>
    </submittedName>
</protein>
<feature type="compositionally biased region" description="Basic and acidic residues" evidence="1">
    <location>
        <begin position="420"/>
        <end position="436"/>
    </location>
</feature>
<dbReference type="SUPFAM" id="SSF49899">
    <property type="entry name" value="Concanavalin A-like lectins/glucanases"/>
    <property type="match status" value="1"/>
</dbReference>
<keyword evidence="3" id="KW-1185">Reference proteome</keyword>
<feature type="compositionally biased region" description="Polar residues" evidence="1">
    <location>
        <begin position="36"/>
        <end position="54"/>
    </location>
</feature>
<reference evidence="2 3" key="1">
    <citation type="journal article" date="2008" name="Nature">
        <title>The Phaeodactylum genome reveals the evolutionary history of diatom genomes.</title>
        <authorList>
            <person name="Bowler C."/>
            <person name="Allen A.E."/>
            <person name="Badger J.H."/>
            <person name="Grimwood J."/>
            <person name="Jabbari K."/>
            <person name="Kuo A."/>
            <person name="Maheswari U."/>
            <person name="Martens C."/>
            <person name="Maumus F."/>
            <person name="Otillar R.P."/>
            <person name="Rayko E."/>
            <person name="Salamov A."/>
            <person name="Vandepoele K."/>
            <person name="Beszteri B."/>
            <person name="Gruber A."/>
            <person name="Heijde M."/>
            <person name="Katinka M."/>
            <person name="Mock T."/>
            <person name="Valentin K."/>
            <person name="Verret F."/>
            <person name="Berges J.A."/>
            <person name="Brownlee C."/>
            <person name="Cadoret J.P."/>
            <person name="Chiovitti A."/>
            <person name="Choi C.J."/>
            <person name="Coesel S."/>
            <person name="De Martino A."/>
            <person name="Detter J.C."/>
            <person name="Durkin C."/>
            <person name="Falciatore A."/>
            <person name="Fournet J."/>
            <person name="Haruta M."/>
            <person name="Huysman M.J."/>
            <person name="Jenkins B.D."/>
            <person name="Jiroutova K."/>
            <person name="Jorgensen R.E."/>
            <person name="Joubert Y."/>
            <person name="Kaplan A."/>
            <person name="Kroger N."/>
            <person name="Kroth P.G."/>
            <person name="La Roche J."/>
            <person name="Lindquist E."/>
            <person name="Lommer M."/>
            <person name="Martin-Jezequel V."/>
            <person name="Lopez P.J."/>
            <person name="Lucas S."/>
            <person name="Mangogna M."/>
            <person name="McGinnis K."/>
            <person name="Medlin L.K."/>
            <person name="Montsant A."/>
            <person name="Oudot-Le Secq M.P."/>
            <person name="Napoli C."/>
            <person name="Obornik M."/>
            <person name="Parker M.S."/>
            <person name="Petit J.L."/>
            <person name="Porcel B.M."/>
            <person name="Poulsen N."/>
            <person name="Robison M."/>
            <person name="Rychlewski L."/>
            <person name="Rynearson T.A."/>
            <person name="Schmutz J."/>
            <person name="Shapiro H."/>
            <person name="Siaut M."/>
            <person name="Stanley M."/>
            <person name="Sussman M.R."/>
            <person name="Taylor A.R."/>
            <person name="Vardi A."/>
            <person name="von Dassow P."/>
            <person name="Vyverman W."/>
            <person name="Willis A."/>
            <person name="Wyrwicz L.S."/>
            <person name="Rokhsar D.S."/>
            <person name="Weissenbach J."/>
            <person name="Armbrust E.V."/>
            <person name="Green B.R."/>
            <person name="Van de Peer Y."/>
            <person name="Grigoriev I.V."/>
        </authorList>
    </citation>
    <scope>NUCLEOTIDE SEQUENCE [LARGE SCALE GENOMIC DNA]</scope>
    <source>
        <strain evidence="2 3">CCAP 1055/1</strain>
    </source>
</reference>
<dbReference type="OrthoDB" id="119388at2759"/>
<dbReference type="GO" id="GO:0005198">
    <property type="term" value="F:structural molecule activity"/>
    <property type="evidence" value="ECO:0007669"/>
    <property type="project" value="InterPro"/>
</dbReference>
<dbReference type="KEGG" id="pti:PHATRDRAFT_45889"/>
<feature type="compositionally biased region" description="Basic and acidic residues" evidence="1">
    <location>
        <begin position="287"/>
        <end position="297"/>
    </location>
</feature>
<feature type="region of interest" description="Disordered" evidence="1">
    <location>
        <begin position="172"/>
        <end position="746"/>
    </location>
</feature>
<dbReference type="EMBL" id="CM000611">
    <property type="protein sequence ID" value="EEC48456.1"/>
    <property type="molecule type" value="Genomic_DNA"/>
</dbReference>
<dbReference type="OMA" id="ITEIRIW"/>
<dbReference type="eggNOG" id="ENOG502RBNG">
    <property type="taxonomic scope" value="Eukaryota"/>
</dbReference>
<evidence type="ECO:0000313" key="3">
    <source>
        <dbReference type="Proteomes" id="UP000000759"/>
    </source>
</evidence>
<feature type="compositionally biased region" description="Polar residues" evidence="1">
    <location>
        <begin position="514"/>
        <end position="524"/>
    </location>
</feature>
<dbReference type="InParanoid" id="B7FZ20"/>
<dbReference type="GO" id="GO:0030130">
    <property type="term" value="C:clathrin coat of trans-Golgi network vesicle"/>
    <property type="evidence" value="ECO:0007669"/>
    <property type="project" value="InterPro"/>
</dbReference>
<feature type="compositionally biased region" description="Low complexity" evidence="1">
    <location>
        <begin position="736"/>
        <end position="746"/>
    </location>
</feature>
<feature type="compositionally biased region" description="Polar residues" evidence="1">
    <location>
        <begin position="485"/>
        <end position="498"/>
    </location>
</feature>